<evidence type="ECO:0000313" key="1">
    <source>
        <dbReference type="EMBL" id="PCK23250.1"/>
    </source>
</evidence>
<dbReference type="Proteomes" id="UP000230886">
    <property type="component" value="Unassembled WGS sequence"/>
</dbReference>
<gene>
    <name evidence="1" type="ORF">CHR55_30330</name>
</gene>
<comment type="caution">
    <text evidence="1">The sequence shown here is derived from an EMBL/GenBank/DDBJ whole genome shotgun (WGS) entry which is preliminary data.</text>
</comment>
<evidence type="ECO:0000313" key="2">
    <source>
        <dbReference type="Proteomes" id="UP000230886"/>
    </source>
</evidence>
<dbReference type="EMBL" id="NOVD01000053">
    <property type="protein sequence ID" value="PCK23250.1"/>
    <property type="molecule type" value="Genomic_DNA"/>
</dbReference>
<reference evidence="1 2" key="1">
    <citation type="submission" date="2017-07" db="EMBL/GenBank/DDBJ databases">
        <title>Draft sequence of Rhodococcus enclensis 23b-28.</title>
        <authorList>
            <person name="Besaury L."/>
            <person name="Sancelme M."/>
            <person name="Amato P."/>
            <person name="Lallement A."/>
            <person name="Delort A.-M."/>
        </authorList>
    </citation>
    <scope>NUCLEOTIDE SEQUENCE [LARGE SCALE GENOMIC DNA]</scope>
    <source>
        <strain evidence="1 2">23b-28</strain>
    </source>
</reference>
<proteinExistence type="predicted"/>
<sequence length="461" mass="50079">MAREVLVLADEQAGEIEVARDSVKRFTVPTGDHASATETDAADARIILAAALAADALAPTLDALAADTAEAIAPALDGIRQSILQNVQPAFGSWAQPHAFKLFKPDLLGPLKPKVFEAFTPDLLGPLKLNLFGSQPLVSPVIRMPEMFTFGPEIFGNRFEGLNLGLTEPLMPNLASLGWNTPDLAFRSPLFDTASMVGNWEAVLPRIDLGAFTRVNECASMLNNTWSLLGKDALSGLLPDMPSWNILGDLQECIRSLFGNWRTLADFGHELAETALDAAIAARQAALNGDEKTVEAFARGWLGIKRLTKEALDAVVAALLDDSWLGKAVGSVAKFIYRLYVDVYHPTHRPIGETRLLGRMVGSLNWQVVQPSGGLAERGDLLQAPEPGANEWQVSDPHAVMLLDKFSADEREVLQAKFSTSERGMTWEMAAEDCGFPVKMGETVRRKLKRESARIVAAVSR</sequence>
<dbReference type="AlphaFoldDB" id="A0A2A5J0Y9"/>
<organism evidence="1 2">
    <name type="scientific">Rhodococcus qingshengii</name>
    <dbReference type="NCBI Taxonomy" id="334542"/>
    <lineage>
        <taxon>Bacteria</taxon>
        <taxon>Bacillati</taxon>
        <taxon>Actinomycetota</taxon>
        <taxon>Actinomycetes</taxon>
        <taxon>Mycobacteriales</taxon>
        <taxon>Nocardiaceae</taxon>
        <taxon>Rhodococcus</taxon>
        <taxon>Rhodococcus erythropolis group</taxon>
    </lineage>
</organism>
<accession>A0A2A5J0Y9</accession>
<name>A0A2A5J0Y9_RHOSG</name>
<protein>
    <submittedName>
        <fullName evidence="1">Uncharacterized protein</fullName>
    </submittedName>
</protein>